<accession>A0AC61RDP7</accession>
<organism evidence="1 2">
    <name type="scientific">Lepagella muris</name>
    <dbReference type="NCBI Taxonomy" id="3032870"/>
    <lineage>
        <taxon>Bacteria</taxon>
        <taxon>Pseudomonadati</taxon>
        <taxon>Bacteroidota</taxon>
        <taxon>Bacteroidia</taxon>
        <taxon>Bacteroidales</taxon>
        <taxon>Muribaculaceae</taxon>
        <taxon>Lepagella</taxon>
    </lineage>
</organism>
<dbReference type="Proteomes" id="UP000306319">
    <property type="component" value="Unassembled WGS sequence"/>
</dbReference>
<dbReference type="EMBL" id="SRYB01000031">
    <property type="protein sequence ID" value="TGY77051.1"/>
    <property type="molecule type" value="Genomic_DNA"/>
</dbReference>
<comment type="caution">
    <text evidence="1">The sequence shown here is derived from an EMBL/GenBank/DDBJ whole genome shotgun (WGS) entry which is preliminary data.</text>
</comment>
<evidence type="ECO:0000313" key="1">
    <source>
        <dbReference type="EMBL" id="TGY77051.1"/>
    </source>
</evidence>
<evidence type="ECO:0000313" key="2">
    <source>
        <dbReference type="Proteomes" id="UP000306319"/>
    </source>
</evidence>
<gene>
    <name evidence="1" type="ORF">E5331_16240</name>
</gene>
<proteinExistence type="predicted"/>
<sequence length="107" mass="12756">MENNQYSFNEDNAVKFIRAELPESIREKYDDDEILSIVDIIWDYYEDNGYLSLNSIETEEEQLDVDDLVKYVKKEVKNDQELIMDSKDVELIVKAELDYEESLEDFI</sequence>
<protein>
    <submittedName>
        <fullName evidence="1">Uncharacterized protein</fullName>
    </submittedName>
</protein>
<reference evidence="1" key="1">
    <citation type="submission" date="2019-04" db="EMBL/GenBank/DDBJ databases">
        <title>Microbes associate with the intestines of laboratory mice.</title>
        <authorList>
            <person name="Navarre W."/>
            <person name="Wong E."/>
            <person name="Huang K."/>
            <person name="Tropini C."/>
            <person name="Ng K."/>
            <person name="Yu B."/>
        </authorList>
    </citation>
    <scope>NUCLEOTIDE SEQUENCE</scope>
    <source>
        <strain evidence="1">NM04_E33</strain>
    </source>
</reference>
<name>A0AC61RDP7_9BACT</name>
<keyword evidence="2" id="KW-1185">Reference proteome</keyword>